<evidence type="ECO:0000256" key="1">
    <source>
        <dbReference type="ARBA" id="ARBA00004138"/>
    </source>
</evidence>
<comment type="similarity">
    <text evidence="6">Belongs to the PIERCE1 family.</text>
</comment>
<evidence type="ECO:0000256" key="5">
    <source>
        <dbReference type="ARBA" id="ARBA00023273"/>
    </source>
</evidence>
<dbReference type="EMBL" id="HBFC01033348">
    <property type="protein sequence ID" value="CAD8720594.1"/>
    <property type="molecule type" value="Transcribed_RNA"/>
</dbReference>
<dbReference type="SUPFAM" id="SSF53448">
    <property type="entry name" value="Nucleotide-diphospho-sugar transferases"/>
    <property type="match status" value="1"/>
</dbReference>
<dbReference type="PANTHER" id="PTHR20899">
    <property type="entry name" value="PIERCE HOMOLOG"/>
    <property type="match status" value="1"/>
</dbReference>
<evidence type="ECO:0000313" key="8">
    <source>
        <dbReference type="EMBL" id="CAD8720594.1"/>
    </source>
</evidence>
<sequence>MGQQSFEPTSRLGGQGSSYEKGQQSSFGLSVDTNLQEKQAEVKDEVVAGNIRTLVLGSSFGRTLAREITASGENAHLIMSSAGEGQHVTKPLLEVNDVPAIHYWVRALKHCPRLAPSHRTTHVLCNQDNVDEFQSWTRDPLKSSGFDARNLINNGVSSSMPRTGIARDVLFAIENALGCDNHLMIIDGDYLPEPDFNLNRIVEHSIVRGKDTLTYVTLAPEMGADVRDHVVIDLERSPGGRPPANPRVLNVHPYPQSAGAREPTAMGPVLFLRRTSLPLVRQFFAEVEPGLPSDVPYHHLMGHLVAFMHSKVDFYALEVKYVFSIKSLDAFLYADAMFEFHAQEKDRLANKYKAGDTDSTLGTSQADIRKQMIQKQFDKEAERFGDVRNKAISGEIDLDVLLPKFNERYASSLHVKLAGERDSSVPERFADASSFRHKPVTQHACYVTSNNRYGVKQAGQQEMPMRWHGVKGDFTSGFRGAMYHNTGFVSSATTSKVHRNLDDF</sequence>
<keyword evidence="3" id="KW-0963">Cytoplasm</keyword>
<dbReference type="InterPro" id="IPR029044">
    <property type="entry name" value="Nucleotide-diphossugar_trans"/>
</dbReference>
<organism evidence="8">
    <name type="scientific">Mantoniella antarctica</name>
    <dbReference type="NCBI Taxonomy" id="81844"/>
    <lineage>
        <taxon>Eukaryota</taxon>
        <taxon>Viridiplantae</taxon>
        <taxon>Chlorophyta</taxon>
        <taxon>Mamiellophyceae</taxon>
        <taxon>Mamiellales</taxon>
        <taxon>Mamiellaceae</taxon>
        <taxon>Mantoniella</taxon>
    </lineage>
</organism>
<dbReference type="Gene3D" id="3.90.550.10">
    <property type="entry name" value="Spore Coat Polysaccharide Biosynthesis Protein SpsA, Chain A"/>
    <property type="match status" value="1"/>
</dbReference>
<dbReference type="GO" id="GO:0005879">
    <property type="term" value="C:axonemal microtubule"/>
    <property type="evidence" value="ECO:0007669"/>
    <property type="project" value="InterPro"/>
</dbReference>
<evidence type="ECO:0000256" key="4">
    <source>
        <dbReference type="ARBA" id="ARBA00023212"/>
    </source>
</evidence>
<evidence type="ECO:0000256" key="2">
    <source>
        <dbReference type="ARBA" id="ARBA00004245"/>
    </source>
</evidence>
<evidence type="ECO:0000256" key="6">
    <source>
        <dbReference type="ARBA" id="ARBA00038014"/>
    </source>
</evidence>
<keyword evidence="5" id="KW-0966">Cell projection</keyword>
<proteinExistence type="inferred from homology"/>
<evidence type="ECO:0000256" key="3">
    <source>
        <dbReference type="ARBA" id="ARBA00022490"/>
    </source>
</evidence>
<evidence type="ECO:0000256" key="7">
    <source>
        <dbReference type="SAM" id="MobiDB-lite"/>
    </source>
</evidence>
<feature type="region of interest" description="Disordered" evidence="7">
    <location>
        <begin position="1"/>
        <end position="25"/>
    </location>
</feature>
<reference evidence="8" key="1">
    <citation type="submission" date="2021-01" db="EMBL/GenBank/DDBJ databases">
        <authorList>
            <person name="Corre E."/>
            <person name="Pelletier E."/>
            <person name="Niang G."/>
            <person name="Scheremetjew M."/>
            <person name="Finn R."/>
            <person name="Kale V."/>
            <person name="Holt S."/>
            <person name="Cochrane G."/>
            <person name="Meng A."/>
            <person name="Brown T."/>
            <person name="Cohen L."/>
        </authorList>
    </citation>
    <scope>NUCLEOTIDE SEQUENCE</scope>
    <source>
        <strain evidence="8">SL-175</strain>
    </source>
</reference>
<accession>A0A7S0XGE8</accession>
<keyword evidence="4" id="KW-0206">Cytoskeleton</keyword>
<comment type="subcellular location">
    <subcellularLocation>
        <location evidence="1">Cell projection</location>
        <location evidence="1">Cilium</location>
    </subcellularLocation>
    <subcellularLocation>
        <location evidence="2">Cytoplasm</location>
        <location evidence="2">Cytoskeleton</location>
    </subcellularLocation>
</comment>
<name>A0A7S0XGE8_9CHLO</name>
<protein>
    <submittedName>
        <fullName evidence="8">Uncharacterized protein</fullName>
    </submittedName>
</protein>
<dbReference type="Pfam" id="PF14892">
    <property type="entry name" value="PIRC1_2"/>
    <property type="match status" value="1"/>
</dbReference>
<gene>
    <name evidence="8" type="ORF">MANT1106_LOCUS19806</name>
</gene>
<dbReference type="AlphaFoldDB" id="A0A7S0XGE8"/>
<dbReference type="GO" id="GO:0035082">
    <property type="term" value="P:axoneme assembly"/>
    <property type="evidence" value="ECO:0007669"/>
    <property type="project" value="InterPro"/>
</dbReference>
<dbReference type="InterPro" id="IPR026507">
    <property type="entry name" value="PIRC1/2"/>
</dbReference>
<dbReference type="PANTHER" id="PTHR20899:SF1">
    <property type="entry name" value="PIERCER OF MICROTUBULE WALL 1 PROTEIN"/>
    <property type="match status" value="1"/>
</dbReference>